<dbReference type="PANTHER" id="PTHR47691:SF3">
    <property type="entry name" value="HTH-TYPE TRANSCRIPTIONAL REGULATOR RV0890C-RELATED"/>
    <property type="match status" value="1"/>
</dbReference>
<dbReference type="Gene3D" id="1.25.40.10">
    <property type="entry name" value="Tetratricopeptide repeat domain"/>
    <property type="match status" value="1"/>
</dbReference>
<organism evidence="3 4">
    <name type="scientific">Saccharothrix longispora</name>
    <dbReference type="NCBI Taxonomy" id="33920"/>
    <lineage>
        <taxon>Bacteria</taxon>
        <taxon>Bacillati</taxon>
        <taxon>Actinomycetota</taxon>
        <taxon>Actinomycetes</taxon>
        <taxon>Pseudonocardiales</taxon>
        <taxon>Pseudonocardiaceae</taxon>
        <taxon>Saccharothrix</taxon>
    </lineage>
</organism>
<dbReference type="SUPFAM" id="SSF48452">
    <property type="entry name" value="TPR-like"/>
    <property type="match status" value="2"/>
</dbReference>
<dbReference type="EMBL" id="JAVDSG010000001">
    <property type="protein sequence ID" value="MDR6597818.1"/>
    <property type="molecule type" value="Genomic_DNA"/>
</dbReference>
<accession>A0ABU1Q4J2</accession>
<dbReference type="InterPro" id="IPR024983">
    <property type="entry name" value="CHAT_dom"/>
</dbReference>
<protein>
    <submittedName>
        <fullName evidence="3">Tetratricopeptide (TPR) repeat protein</fullName>
    </submittedName>
</protein>
<dbReference type="InterPro" id="IPR011990">
    <property type="entry name" value="TPR-like_helical_dom_sf"/>
</dbReference>
<evidence type="ECO:0000313" key="4">
    <source>
        <dbReference type="Proteomes" id="UP001268819"/>
    </source>
</evidence>
<feature type="region of interest" description="Disordered" evidence="1">
    <location>
        <begin position="326"/>
        <end position="350"/>
    </location>
</feature>
<evidence type="ECO:0000256" key="1">
    <source>
        <dbReference type="SAM" id="MobiDB-lite"/>
    </source>
</evidence>
<dbReference type="RefSeq" id="WP_310311536.1">
    <property type="nucleotide sequence ID" value="NZ_BAAAXB010000001.1"/>
</dbReference>
<name>A0ABU1Q4J2_9PSEU</name>
<keyword evidence="4" id="KW-1185">Reference proteome</keyword>
<proteinExistence type="predicted"/>
<dbReference type="Proteomes" id="UP001268819">
    <property type="component" value="Unassembled WGS sequence"/>
</dbReference>
<evidence type="ECO:0000259" key="2">
    <source>
        <dbReference type="Pfam" id="PF12770"/>
    </source>
</evidence>
<reference evidence="3 4" key="1">
    <citation type="submission" date="2023-07" db="EMBL/GenBank/DDBJ databases">
        <title>Sequencing the genomes of 1000 actinobacteria strains.</title>
        <authorList>
            <person name="Klenk H.-P."/>
        </authorList>
    </citation>
    <scope>NUCLEOTIDE SEQUENCE [LARGE SCALE GENOMIC DNA]</scope>
    <source>
        <strain evidence="3 4">DSM 43749</strain>
    </source>
</reference>
<feature type="domain" description="CHAT" evidence="2">
    <location>
        <begin position="697"/>
        <end position="917"/>
    </location>
</feature>
<sequence length="931" mass="98321">MPLPRAVVPASSAATDGLAVAVELRRQAYRAASRGRPADAVRLLRRALGVLPASPAGTEVTTVRIRVLITLSYGEAETGSVEDGLAHLATANALITALPDGPDAVSLRAIAKDQQALILHRAGRTAEAIALHDESVRLLEDGLAAGAVDTTTLSTALMNRGLTNIAFGLPEAAERDIRRTVELAEAEDLPLMRAKAYGNLGDIAQMTGDAPRSLRHHEQAERTFRVLAPDLVARTRIDRARVMLAAGLADEAAKHLDEALVVLRRRRVGQDLAEAELARAAAALLQGDPSTALELAGQARRRFRRRGSTSWAELAALMRMRAEFAAAHPPTASPPDSAHSPGSPGGTSEVVLPQVEGFFLTSPRRPAAVPPRPGRTAAARTPIAVTVTVPRGAPARPGRRATPARAAKLAERLTTVGLTDEAAVATLLAVRMAIRRGDLPGARALLDRVPAPTPITPVDHRMLRRLCRAELAVATGSPAAALREAEEGLAELGRVRDRMGGLDLLCGTAVHGRELGELAVGLVLDHDGEHGGDAGLAFDWLERTRAQVYRYEPLPAIDDPVLARRVAESRSLSRAVQQARLDGRPVDELEARLDALQNEVARLGWHTSVWGRPRPVCRVGDVLPHLGDRTVISFVARGDVLSAVVLSTAGATLVRLGRAGEVFELTRQLHADLDVLAPDHLAPALADAITESATLRAARLDDLLVAPLAAHLGPRELVVVPTGELYAVPWNALPSLHRRPVVVAPSATAWLNARSARPRATRVVLVGGPDLPEAVGEVGGLRAAYPDAVLAESVPDVLEALDGARLAHIAAHGEHVADNALFSRLELADGPLFAHETARLRQAPEQVVLAACSLALSRIRPGDEALGFAGALLASGSRTVVAAVSKVGDKAAALTMETFHRLLAEGAPMSHALAEATAEAPLRRPFVCFGA</sequence>
<comment type="caution">
    <text evidence="3">The sequence shown here is derived from an EMBL/GenBank/DDBJ whole genome shotgun (WGS) entry which is preliminary data.</text>
</comment>
<dbReference type="Pfam" id="PF12770">
    <property type="entry name" value="CHAT"/>
    <property type="match status" value="1"/>
</dbReference>
<dbReference type="PANTHER" id="PTHR47691">
    <property type="entry name" value="REGULATOR-RELATED"/>
    <property type="match status" value="1"/>
</dbReference>
<gene>
    <name evidence="3" type="ORF">J2S66_006202</name>
</gene>
<evidence type="ECO:0000313" key="3">
    <source>
        <dbReference type="EMBL" id="MDR6597818.1"/>
    </source>
</evidence>